<dbReference type="Pfam" id="PF13432">
    <property type="entry name" value="TPR_16"/>
    <property type="match status" value="2"/>
</dbReference>
<feature type="repeat" description="TPR" evidence="1">
    <location>
        <begin position="163"/>
        <end position="196"/>
    </location>
</feature>
<dbReference type="HOGENOM" id="CLU_032900_1_0_10"/>
<dbReference type="Gene3D" id="1.25.40.10">
    <property type="entry name" value="Tetratricopeptide repeat domain"/>
    <property type="match status" value="3"/>
</dbReference>
<proteinExistence type="predicted"/>
<sequence length="547" mass="61996">MTNNWKYIALMAAAFPATAAFAQSGDAGRRAVDLERYEEAKSIYKSQLNNKNAADKAYFSLGDIYLRTGQTDSAAYYFNQGIANNKKSYINHVGLGKIAMQQGNQAQAEQHFNNALSGKGKKDPYVLAMIGEAYVKAPNATEDQIKKGIDYLKQSLERDNKNAVANVILGDAYLALKQGGEAMTSYDRAIQLDEQYATAYLKRGQLYTSSRNYNEAEQAFQRAIEIDPNFAPAYRDLGELYYFAGQYDKALSTFQKYVDMAEDTPDTKAKYASFLFLTKNYDQALKTAEEVLATQPDNMVMNRLRAYSYLELGQPEKALEAMQTHMQKADPSKLIAQDYEYYGRILAKNNQPAKAIENLEKALQMNNSNIELYAELANAYARNNQYDKAIEVYERKRENVEPSNADYYYMGNIYMMAGEENAANGNTQKANEFFAQADSTYAKVVEANPDYAYGHLWRARANASQDPETEKGLAKPHYEEFINKAGGEKEKYKRDLIEANSYLGYYYYIKGERDNAVKYWTEVRNLDPSNPQAEAALKEISKTPRKK</sequence>
<keyword evidence="5" id="KW-1185">Reference proteome</keyword>
<feature type="repeat" description="TPR" evidence="1">
    <location>
        <begin position="336"/>
        <end position="369"/>
    </location>
</feature>
<dbReference type="PROSITE" id="PS50293">
    <property type="entry name" value="TPR_REGION"/>
    <property type="match status" value="2"/>
</dbReference>
<protein>
    <submittedName>
        <fullName evidence="4">TPR repeat-containing protein</fullName>
    </submittedName>
</protein>
<dbReference type="PANTHER" id="PTHR12558">
    <property type="entry name" value="CELL DIVISION CYCLE 16,23,27"/>
    <property type="match status" value="1"/>
</dbReference>
<feature type="repeat" description="TPR" evidence="1">
    <location>
        <begin position="55"/>
        <end position="88"/>
    </location>
</feature>
<reference evidence="4 5" key="1">
    <citation type="journal article" date="2015" name="Sci. Rep.">
        <title>Unraveling adaptation of Pontibacter korlensis to radiation and infertility in desert through complete genome and comparative transcriptomic analysis.</title>
        <authorList>
            <person name="Dai J."/>
            <person name="Dai W."/>
            <person name="Qiu C."/>
            <person name="Yang Z."/>
            <person name="Zhang Y."/>
            <person name="Zhou M."/>
            <person name="Zhang L."/>
            <person name="Fang C."/>
            <person name="Gao Q."/>
            <person name="Yang Q."/>
            <person name="Li X."/>
            <person name="Wang Z."/>
            <person name="Wang Z."/>
            <person name="Jia Z."/>
            <person name="Chen X."/>
        </authorList>
    </citation>
    <scope>NUCLEOTIDE SEQUENCE [LARGE SCALE GENOMIC DNA]</scope>
    <source>
        <strain evidence="4 5">X14-1T</strain>
    </source>
</reference>
<feature type="repeat" description="TPR" evidence="1">
    <location>
        <begin position="497"/>
        <end position="530"/>
    </location>
</feature>
<dbReference type="EMBL" id="CP009621">
    <property type="protein sequence ID" value="AKD02517.1"/>
    <property type="molecule type" value="Genomic_DNA"/>
</dbReference>
<dbReference type="InterPro" id="IPR011990">
    <property type="entry name" value="TPR-like_helical_dom_sf"/>
</dbReference>
<keyword evidence="3" id="KW-0732">Signal</keyword>
<dbReference type="Proteomes" id="UP000033109">
    <property type="component" value="Chromosome"/>
</dbReference>
<gene>
    <name evidence="4" type="ORF">PKOR_04490</name>
</gene>
<dbReference type="PATRIC" id="fig|400092.3.peg.1005"/>
<dbReference type="SUPFAM" id="SSF48452">
    <property type="entry name" value="TPR-like"/>
    <property type="match status" value="2"/>
</dbReference>
<evidence type="ECO:0000256" key="1">
    <source>
        <dbReference type="PROSITE-ProRule" id="PRU00339"/>
    </source>
</evidence>
<feature type="repeat" description="TPR" evidence="1">
    <location>
        <begin position="197"/>
        <end position="230"/>
    </location>
</feature>
<feature type="repeat" description="TPR" evidence="1">
    <location>
        <begin position="231"/>
        <end position="264"/>
    </location>
</feature>
<dbReference type="STRING" id="400092.PKOR_04490"/>
<evidence type="ECO:0000256" key="3">
    <source>
        <dbReference type="SAM" id="SignalP"/>
    </source>
</evidence>
<dbReference type="SMART" id="SM00028">
    <property type="entry name" value="TPR"/>
    <property type="match status" value="11"/>
</dbReference>
<dbReference type="PROSITE" id="PS50005">
    <property type="entry name" value="TPR"/>
    <property type="match status" value="7"/>
</dbReference>
<organism evidence="4 5">
    <name type="scientific">Pontibacter korlensis</name>
    <dbReference type="NCBI Taxonomy" id="400092"/>
    <lineage>
        <taxon>Bacteria</taxon>
        <taxon>Pseudomonadati</taxon>
        <taxon>Bacteroidota</taxon>
        <taxon>Cytophagia</taxon>
        <taxon>Cytophagales</taxon>
        <taxon>Hymenobacteraceae</taxon>
        <taxon>Pontibacter</taxon>
    </lineage>
</organism>
<feature type="chain" id="PRO_5002413426" evidence="3">
    <location>
        <begin position="23"/>
        <end position="547"/>
    </location>
</feature>
<dbReference type="RefSeq" id="WP_046309391.1">
    <property type="nucleotide sequence ID" value="NZ_CBCSCY010000016.1"/>
</dbReference>
<dbReference type="SUPFAM" id="SSF81901">
    <property type="entry name" value="HCP-like"/>
    <property type="match status" value="1"/>
</dbReference>
<dbReference type="Pfam" id="PF13414">
    <property type="entry name" value="TPR_11"/>
    <property type="match status" value="1"/>
</dbReference>
<dbReference type="OrthoDB" id="638548at2"/>
<dbReference type="Pfam" id="PF14559">
    <property type="entry name" value="TPR_19"/>
    <property type="match status" value="2"/>
</dbReference>
<dbReference type="KEGG" id="pko:PKOR_04490"/>
<dbReference type="InterPro" id="IPR019734">
    <property type="entry name" value="TPR_rpt"/>
</dbReference>
<feature type="repeat" description="TPR" evidence="1">
    <location>
        <begin position="370"/>
        <end position="403"/>
    </location>
</feature>
<evidence type="ECO:0000256" key="2">
    <source>
        <dbReference type="SAM" id="Coils"/>
    </source>
</evidence>
<keyword evidence="1" id="KW-0802">TPR repeat</keyword>
<evidence type="ECO:0000313" key="4">
    <source>
        <dbReference type="EMBL" id="AKD02517.1"/>
    </source>
</evidence>
<feature type="signal peptide" evidence="3">
    <location>
        <begin position="1"/>
        <end position="22"/>
    </location>
</feature>
<dbReference type="AlphaFoldDB" id="A0A0E3UVH0"/>
<dbReference type="PANTHER" id="PTHR12558:SF13">
    <property type="entry name" value="CELL DIVISION CYCLE PROTEIN 27 HOMOLOG"/>
    <property type="match status" value="1"/>
</dbReference>
<name>A0A0E3UVH0_9BACT</name>
<evidence type="ECO:0000313" key="5">
    <source>
        <dbReference type="Proteomes" id="UP000033109"/>
    </source>
</evidence>
<keyword evidence="2" id="KW-0175">Coiled coil</keyword>
<feature type="coiled-coil region" evidence="2">
    <location>
        <begin position="356"/>
        <end position="396"/>
    </location>
</feature>
<accession>A0A0E3UVH0</accession>